<keyword evidence="1 6" id="KW-0378">Hydrolase</keyword>
<evidence type="ECO:0000259" key="4">
    <source>
        <dbReference type="Pfam" id="PF00326"/>
    </source>
</evidence>
<accession>A0ABY7U2N0</accession>
<dbReference type="RefSeq" id="WP_273619135.1">
    <property type="nucleotide sequence ID" value="NZ_CP117417.1"/>
</dbReference>
<reference evidence="6 7" key="1">
    <citation type="submission" date="2023-02" db="EMBL/GenBank/DDBJ databases">
        <title>Genome sequence of Novosphingobium humi KACC 19094.</title>
        <authorList>
            <person name="Kim S."/>
            <person name="Heo J."/>
            <person name="Kwon S.-W."/>
        </authorList>
    </citation>
    <scope>NUCLEOTIDE SEQUENCE [LARGE SCALE GENOMIC DNA]</scope>
    <source>
        <strain evidence="6 7">KACC 19094</strain>
    </source>
</reference>
<feature type="signal peptide" evidence="3">
    <location>
        <begin position="1"/>
        <end position="22"/>
    </location>
</feature>
<dbReference type="Proteomes" id="UP001218231">
    <property type="component" value="Chromosome"/>
</dbReference>
<dbReference type="SUPFAM" id="SSF53474">
    <property type="entry name" value="alpha/beta-Hydrolases"/>
    <property type="match status" value="1"/>
</dbReference>
<dbReference type="PANTHER" id="PTHR48081:SF6">
    <property type="entry name" value="PEPTIDASE S9 PROLYL OLIGOPEPTIDASE CATALYTIC DOMAIN-CONTAINING PROTEIN"/>
    <property type="match status" value="1"/>
</dbReference>
<feature type="domain" description="Peptidase S9 prolyl oligopeptidase catalytic" evidence="4">
    <location>
        <begin position="249"/>
        <end position="308"/>
    </location>
</feature>
<keyword evidence="3" id="KW-0732">Signal</keyword>
<dbReference type="Pfam" id="PF00326">
    <property type="entry name" value="Peptidase_S9"/>
    <property type="match status" value="1"/>
</dbReference>
<name>A0ABY7U2N0_9SPHN</name>
<organism evidence="6 7">
    <name type="scientific">Novosphingobium humi</name>
    <dbReference type="NCBI Taxonomy" id="2282397"/>
    <lineage>
        <taxon>Bacteria</taxon>
        <taxon>Pseudomonadati</taxon>
        <taxon>Pseudomonadota</taxon>
        <taxon>Alphaproteobacteria</taxon>
        <taxon>Sphingomonadales</taxon>
        <taxon>Sphingomonadaceae</taxon>
        <taxon>Novosphingobium</taxon>
    </lineage>
</organism>
<keyword evidence="7" id="KW-1185">Reference proteome</keyword>
<feature type="domain" description="BD-FAE-like" evidence="5">
    <location>
        <begin position="97"/>
        <end position="186"/>
    </location>
</feature>
<dbReference type="InterPro" id="IPR029058">
    <property type="entry name" value="AB_hydrolase_fold"/>
</dbReference>
<evidence type="ECO:0000256" key="1">
    <source>
        <dbReference type="ARBA" id="ARBA00022801"/>
    </source>
</evidence>
<dbReference type="GO" id="GO:0016787">
    <property type="term" value="F:hydrolase activity"/>
    <property type="evidence" value="ECO:0007669"/>
    <property type="project" value="UniProtKB-KW"/>
</dbReference>
<dbReference type="InterPro" id="IPR049492">
    <property type="entry name" value="BD-FAE-like_dom"/>
</dbReference>
<dbReference type="InterPro" id="IPR050300">
    <property type="entry name" value="GDXG_lipolytic_enzyme"/>
</dbReference>
<feature type="region of interest" description="Disordered" evidence="2">
    <location>
        <begin position="230"/>
        <end position="250"/>
    </location>
</feature>
<gene>
    <name evidence="6" type="ORF">PQ457_07700</name>
</gene>
<dbReference type="Gene3D" id="3.40.50.1820">
    <property type="entry name" value="alpha/beta hydrolase"/>
    <property type="match status" value="1"/>
</dbReference>
<feature type="chain" id="PRO_5046644299" evidence="3">
    <location>
        <begin position="23"/>
        <end position="333"/>
    </location>
</feature>
<protein>
    <submittedName>
        <fullName evidence="6">Alpha/beta hydrolase</fullName>
    </submittedName>
</protein>
<proteinExistence type="predicted"/>
<evidence type="ECO:0000259" key="5">
    <source>
        <dbReference type="Pfam" id="PF20434"/>
    </source>
</evidence>
<dbReference type="Pfam" id="PF20434">
    <property type="entry name" value="BD-FAE"/>
    <property type="match status" value="1"/>
</dbReference>
<dbReference type="PANTHER" id="PTHR48081">
    <property type="entry name" value="AB HYDROLASE SUPERFAMILY PROTEIN C4A8.06C"/>
    <property type="match status" value="1"/>
</dbReference>
<sequence length="333" mass="35563">MMMDRRTLLASSLLAGAAPWRAEGMMASPPATPSDDLPDAPEVISLWPGGTGPGRLHPITQEIVERSKDPALPDRAIHGISHPRMVVFRPKQPNGAAVLITPGGGYVRVVIDREGYEMARWLAARGFTCFVLFYRLPGEGWASGPDTALIDAQRAIRIIRHRAGQYGIDPARVASMGFSAGGHLCADLSSRFDAAVYAPIDAADALPARPFCSAPVYPVISMTPPLAHAGSRREMLGDHPSAAQEAAHSPDRNIPANPPPHFLLHAEDDPAVPVGNTLALRDALKAKGARVECHLFEQGGHGFGLRNAAGKPVAIWPQLWLNWAQTAGLVKPA</sequence>
<evidence type="ECO:0000256" key="2">
    <source>
        <dbReference type="SAM" id="MobiDB-lite"/>
    </source>
</evidence>
<dbReference type="InterPro" id="IPR001375">
    <property type="entry name" value="Peptidase_S9_cat"/>
</dbReference>
<evidence type="ECO:0000313" key="7">
    <source>
        <dbReference type="Proteomes" id="UP001218231"/>
    </source>
</evidence>
<dbReference type="EMBL" id="CP117417">
    <property type="protein sequence ID" value="WCT78835.1"/>
    <property type="molecule type" value="Genomic_DNA"/>
</dbReference>
<evidence type="ECO:0000256" key="3">
    <source>
        <dbReference type="SAM" id="SignalP"/>
    </source>
</evidence>
<evidence type="ECO:0000313" key="6">
    <source>
        <dbReference type="EMBL" id="WCT78835.1"/>
    </source>
</evidence>